<feature type="region of interest" description="Disordered" evidence="1">
    <location>
        <begin position="32"/>
        <end position="61"/>
    </location>
</feature>
<reference evidence="2 3" key="1">
    <citation type="submission" date="2019-06" db="EMBL/GenBank/DDBJ databases">
        <title>Draft genome sequence of the filamentous fungus Phialemoniopsis curvata isolated from diesel fuel.</title>
        <authorList>
            <person name="Varaljay V.A."/>
            <person name="Lyon W.J."/>
            <person name="Crouch A.L."/>
            <person name="Drake C.E."/>
            <person name="Hollomon J.M."/>
            <person name="Nadeau L.J."/>
            <person name="Nunn H.S."/>
            <person name="Stevenson B.S."/>
            <person name="Bojanowski C.L."/>
            <person name="Crookes-Goodson W.J."/>
        </authorList>
    </citation>
    <scope>NUCLEOTIDE SEQUENCE [LARGE SCALE GENOMIC DNA]</scope>
    <source>
        <strain evidence="2 3">D216</strain>
    </source>
</reference>
<dbReference type="RefSeq" id="XP_030994285.1">
    <property type="nucleotide sequence ID" value="XM_031142266.1"/>
</dbReference>
<organism evidence="2 3">
    <name type="scientific">Thyridium curvatum</name>
    <dbReference type="NCBI Taxonomy" id="1093900"/>
    <lineage>
        <taxon>Eukaryota</taxon>
        <taxon>Fungi</taxon>
        <taxon>Dikarya</taxon>
        <taxon>Ascomycota</taxon>
        <taxon>Pezizomycotina</taxon>
        <taxon>Sordariomycetes</taxon>
        <taxon>Sordariomycetidae</taxon>
        <taxon>Thyridiales</taxon>
        <taxon>Thyridiaceae</taxon>
        <taxon>Thyridium</taxon>
    </lineage>
</organism>
<evidence type="ECO:0000313" key="2">
    <source>
        <dbReference type="EMBL" id="TPX12574.1"/>
    </source>
</evidence>
<proteinExistence type="predicted"/>
<sequence>MRFFRTLEVSVAGALLLSSYASASILLPRGQPRQPALSATHQDADSPAPETAKRVTEDNPIQPRACTAERLKNGGFDGDKPDPFVVTYAPELHFASVTDKDEPHVVAGDKAGRYLYAMFSEPGGNNASVSAQRAVRMTQKLAGMAAGDTYQCSGSFQAAVQSWRSNLMLGAIDARVQAVAYVGGVPCAVGSYEGAGIAMSTGGVWQEVRSLGRQRAGTDEPEFVLEVYAFQWGNSDPTWLFLGLDNVSVIGSNAC</sequence>
<gene>
    <name evidence="2" type="ORF">E0L32_000751</name>
</gene>
<name>A0A507B1I7_9PEZI</name>
<evidence type="ECO:0000313" key="3">
    <source>
        <dbReference type="Proteomes" id="UP000319257"/>
    </source>
</evidence>
<dbReference type="EMBL" id="SKBQ01000003">
    <property type="protein sequence ID" value="TPX12574.1"/>
    <property type="molecule type" value="Genomic_DNA"/>
</dbReference>
<comment type="caution">
    <text evidence="2">The sequence shown here is derived from an EMBL/GenBank/DDBJ whole genome shotgun (WGS) entry which is preliminary data.</text>
</comment>
<dbReference type="Proteomes" id="UP000319257">
    <property type="component" value="Unassembled WGS sequence"/>
</dbReference>
<dbReference type="InParanoid" id="A0A507B1I7"/>
<protein>
    <submittedName>
        <fullName evidence="2">Uncharacterized protein</fullName>
    </submittedName>
</protein>
<evidence type="ECO:0000256" key="1">
    <source>
        <dbReference type="SAM" id="MobiDB-lite"/>
    </source>
</evidence>
<dbReference type="GeneID" id="41968198"/>
<keyword evidence="3" id="KW-1185">Reference proteome</keyword>
<accession>A0A507B1I7</accession>
<dbReference type="AlphaFoldDB" id="A0A507B1I7"/>